<keyword evidence="3" id="KW-1185">Reference proteome</keyword>
<evidence type="ECO:0000313" key="3">
    <source>
        <dbReference type="Proteomes" id="UP000290288"/>
    </source>
</evidence>
<dbReference type="SUPFAM" id="SSF52047">
    <property type="entry name" value="RNI-like"/>
    <property type="match status" value="1"/>
</dbReference>
<proteinExistence type="predicted"/>
<name>A0A4V1Q3J4_9AGAR</name>
<dbReference type="EMBL" id="SDEE01000240">
    <property type="protein sequence ID" value="RXW18798.1"/>
    <property type="molecule type" value="Genomic_DNA"/>
</dbReference>
<dbReference type="Gene3D" id="3.80.10.10">
    <property type="entry name" value="Ribonuclease Inhibitor"/>
    <property type="match status" value="1"/>
</dbReference>
<keyword evidence="1" id="KW-0175">Coiled coil</keyword>
<dbReference type="Proteomes" id="UP000290288">
    <property type="component" value="Unassembled WGS sequence"/>
</dbReference>
<dbReference type="InterPro" id="IPR032675">
    <property type="entry name" value="LRR_dom_sf"/>
</dbReference>
<dbReference type="OrthoDB" id="3365698at2759"/>
<feature type="coiled-coil region" evidence="1">
    <location>
        <begin position="45"/>
        <end position="79"/>
    </location>
</feature>
<protein>
    <recommendedName>
        <fullName evidence="4">F-box domain-containing protein</fullName>
    </recommendedName>
</protein>
<reference evidence="2 3" key="1">
    <citation type="submission" date="2019-01" db="EMBL/GenBank/DDBJ databases">
        <title>Draft genome sequence of Psathyrella aberdarensis IHI B618.</title>
        <authorList>
            <person name="Buettner E."/>
            <person name="Kellner H."/>
        </authorList>
    </citation>
    <scope>NUCLEOTIDE SEQUENCE [LARGE SCALE GENOMIC DNA]</scope>
    <source>
        <strain evidence="2 3">IHI B618</strain>
    </source>
</reference>
<accession>A0A4V1Q3J4</accession>
<evidence type="ECO:0008006" key="4">
    <source>
        <dbReference type="Google" id="ProtNLM"/>
    </source>
</evidence>
<sequence>MSNLLCSLCGIQLPRSKDISSPVPELLGTNSGPTSTQTEAIKQYLIDVDNAIQLLEKQIQQLKAGITMLNTRKEDLKALAEEHRALLSPARRIYPELLSEIFSFFIHSNLFETQGDYMPEIKDNFDPNHGPLLLTRICSSWRMAAIATPELWAIIRFIVKPRRRFNLMDIWLERSGERNLIIAILDDSAYDVAEFMVAATAPCNQQALRLLSSQAHRWQTALFHLPRFKECWDAFGAAKGRIKQLRRLEIDVTRPTWQDYIPDIFSDSKLLTALTLTNCLFPIFRLPICREKITRLEFGVGDEADSLIPIDTFLEGLLCLPNLEHLEIGNEGVFAPATSPFTRVVALPKLLTLRLIQLPQPDQPWHGMAELWQALQLPNLVVLIVECEPPQREWIHSPFITCITRCSKLQRLTLMSPSIQQEQLIEVFHNTPGITKLKIGLSGFGQSCGILDHIRSQTTLPRLSTLDITLLPVSRIGLAMVVGIFVKVAKNRMTCAAEGHVQLQTVSLDTLRPERTLITQALSLFQSHLRTSDRIRLIHDPDSITLERA</sequence>
<dbReference type="STRING" id="2316362.A0A4V1Q3J4"/>
<evidence type="ECO:0000313" key="2">
    <source>
        <dbReference type="EMBL" id="RXW18798.1"/>
    </source>
</evidence>
<comment type="caution">
    <text evidence="2">The sequence shown here is derived from an EMBL/GenBank/DDBJ whole genome shotgun (WGS) entry which is preliminary data.</text>
</comment>
<dbReference type="AlphaFoldDB" id="A0A4V1Q3J4"/>
<evidence type="ECO:0000256" key="1">
    <source>
        <dbReference type="SAM" id="Coils"/>
    </source>
</evidence>
<gene>
    <name evidence="2" type="ORF">EST38_g7051</name>
</gene>
<organism evidence="2 3">
    <name type="scientific">Candolleomyces aberdarensis</name>
    <dbReference type="NCBI Taxonomy" id="2316362"/>
    <lineage>
        <taxon>Eukaryota</taxon>
        <taxon>Fungi</taxon>
        <taxon>Dikarya</taxon>
        <taxon>Basidiomycota</taxon>
        <taxon>Agaricomycotina</taxon>
        <taxon>Agaricomycetes</taxon>
        <taxon>Agaricomycetidae</taxon>
        <taxon>Agaricales</taxon>
        <taxon>Agaricineae</taxon>
        <taxon>Psathyrellaceae</taxon>
        <taxon>Candolleomyces</taxon>
    </lineage>
</organism>